<dbReference type="Proteomes" id="UP001209540">
    <property type="component" value="Unassembled WGS sequence"/>
</dbReference>
<name>A0AAD5PE67_9FUNG</name>
<dbReference type="AlphaFoldDB" id="A0AAD5PE67"/>
<comment type="caution">
    <text evidence="1">The sequence shown here is derived from an EMBL/GenBank/DDBJ whole genome shotgun (WGS) entry which is preliminary data.</text>
</comment>
<evidence type="ECO:0000313" key="1">
    <source>
        <dbReference type="EMBL" id="KAI9263174.1"/>
    </source>
</evidence>
<gene>
    <name evidence="1" type="ORF">BDA99DRAFT_509513</name>
</gene>
<dbReference type="PROSITE" id="PS51257">
    <property type="entry name" value="PROKAR_LIPOPROTEIN"/>
    <property type="match status" value="1"/>
</dbReference>
<proteinExistence type="predicted"/>
<reference evidence="1" key="2">
    <citation type="submission" date="2023-02" db="EMBL/GenBank/DDBJ databases">
        <authorList>
            <consortium name="DOE Joint Genome Institute"/>
            <person name="Mondo S.J."/>
            <person name="Chang Y."/>
            <person name="Wang Y."/>
            <person name="Ahrendt S."/>
            <person name="Andreopoulos W."/>
            <person name="Barry K."/>
            <person name="Beard J."/>
            <person name="Benny G.L."/>
            <person name="Blankenship S."/>
            <person name="Bonito G."/>
            <person name="Cuomo C."/>
            <person name="Desiro A."/>
            <person name="Gervers K.A."/>
            <person name="Hundley H."/>
            <person name="Kuo A."/>
            <person name="LaButti K."/>
            <person name="Lang B.F."/>
            <person name="Lipzen A."/>
            <person name="O'Donnell K."/>
            <person name="Pangilinan J."/>
            <person name="Reynolds N."/>
            <person name="Sandor L."/>
            <person name="Smith M.W."/>
            <person name="Tsang A."/>
            <person name="Grigoriev I.V."/>
            <person name="Stajich J.E."/>
            <person name="Spatafora J.W."/>
        </authorList>
    </citation>
    <scope>NUCLEOTIDE SEQUENCE</scope>
    <source>
        <strain evidence="1">RSA 2281</strain>
    </source>
</reference>
<reference evidence="1" key="1">
    <citation type="journal article" date="2022" name="IScience">
        <title>Evolution of zygomycete secretomes and the origins of terrestrial fungal ecologies.</title>
        <authorList>
            <person name="Chang Y."/>
            <person name="Wang Y."/>
            <person name="Mondo S."/>
            <person name="Ahrendt S."/>
            <person name="Andreopoulos W."/>
            <person name="Barry K."/>
            <person name="Beard J."/>
            <person name="Benny G.L."/>
            <person name="Blankenship S."/>
            <person name="Bonito G."/>
            <person name="Cuomo C."/>
            <person name="Desiro A."/>
            <person name="Gervers K.A."/>
            <person name="Hundley H."/>
            <person name="Kuo A."/>
            <person name="LaButti K."/>
            <person name="Lang B.F."/>
            <person name="Lipzen A."/>
            <person name="O'Donnell K."/>
            <person name="Pangilinan J."/>
            <person name="Reynolds N."/>
            <person name="Sandor L."/>
            <person name="Smith M.E."/>
            <person name="Tsang A."/>
            <person name="Grigoriev I.V."/>
            <person name="Stajich J.E."/>
            <person name="Spatafora J.W."/>
        </authorList>
    </citation>
    <scope>NUCLEOTIDE SEQUENCE</scope>
    <source>
        <strain evidence="1">RSA 2281</strain>
    </source>
</reference>
<evidence type="ECO:0000313" key="2">
    <source>
        <dbReference type="Proteomes" id="UP001209540"/>
    </source>
</evidence>
<sequence length="76" mass="8667">MIVIKIKHYPNNNNTLFFLSLLISACVNIVIATPVIVKNKNIVTVSKQNEECGSKRKCCYTRLIDIKEAKQFNLKV</sequence>
<dbReference type="EMBL" id="JAIXMP010000013">
    <property type="protein sequence ID" value="KAI9263174.1"/>
    <property type="molecule type" value="Genomic_DNA"/>
</dbReference>
<accession>A0AAD5PE67</accession>
<protein>
    <submittedName>
        <fullName evidence="1">Uncharacterized protein</fullName>
    </submittedName>
</protein>
<keyword evidence="2" id="KW-1185">Reference proteome</keyword>
<organism evidence="1 2">
    <name type="scientific">Phascolomyces articulosus</name>
    <dbReference type="NCBI Taxonomy" id="60185"/>
    <lineage>
        <taxon>Eukaryota</taxon>
        <taxon>Fungi</taxon>
        <taxon>Fungi incertae sedis</taxon>
        <taxon>Mucoromycota</taxon>
        <taxon>Mucoromycotina</taxon>
        <taxon>Mucoromycetes</taxon>
        <taxon>Mucorales</taxon>
        <taxon>Lichtheimiaceae</taxon>
        <taxon>Phascolomyces</taxon>
    </lineage>
</organism>